<dbReference type="SUPFAM" id="SSF50978">
    <property type="entry name" value="WD40 repeat-like"/>
    <property type="match status" value="1"/>
</dbReference>
<accession>A0ABC8QVW9</accession>
<feature type="repeat" description="WD" evidence="3">
    <location>
        <begin position="283"/>
        <end position="322"/>
    </location>
</feature>
<dbReference type="PRINTS" id="PR00320">
    <property type="entry name" value="GPROTEINBRPT"/>
</dbReference>
<evidence type="ECO:0000313" key="5">
    <source>
        <dbReference type="Proteomes" id="UP001642360"/>
    </source>
</evidence>
<dbReference type="InterPro" id="IPR019775">
    <property type="entry name" value="WD40_repeat_CS"/>
</dbReference>
<dbReference type="Gene3D" id="2.130.10.10">
    <property type="entry name" value="YVTN repeat-like/Quinoprotein amine dehydrogenase"/>
    <property type="match status" value="2"/>
</dbReference>
<dbReference type="InterPro" id="IPR015943">
    <property type="entry name" value="WD40/YVTN_repeat-like_dom_sf"/>
</dbReference>
<dbReference type="SMART" id="SM00320">
    <property type="entry name" value="WD40"/>
    <property type="match status" value="5"/>
</dbReference>
<evidence type="ECO:0000256" key="1">
    <source>
        <dbReference type="ARBA" id="ARBA00022574"/>
    </source>
</evidence>
<name>A0ABC8QVW9_9AQUA</name>
<feature type="repeat" description="WD" evidence="3">
    <location>
        <begin position="243"/>
        <end position="282"/>
    </location>
</feature>
<evidence type="ECO:0000256" key="2">
    <source>
        <dbReference type="ARBA" id="ARBA00022737"/>
    </source>
</evidence>
<dbReference type="PANTHER" id="PTHR44489:SF16">
    <property type="entry name" value="ANAPHASE-PROMOTING COMPLEX SUBUNIT 4 WD40 DOMAIN-CONTAINING PROTEIN"/>
    <property type="match status" value="1"/>
</dbReference>
<dbReference type="PROSITE" id="PS00678">
    <property type="entry name" value="WD_REPEATS_1"/>
    <property type="match status" value="1"/>
</dbReference>
<comment type="caution">
    <text evidence="4">The sequence shown here is derived from an EMBL/GenBank/DDBJ whole genome shotgun (WGS) entry which is preliminary data.</text>
</comment>
<dbReference type="Proteomes" id="UP001642360">
    <property type="component" value="Unassembled WGS sequence"/>
</dbReference>
<sequence>MDIKAKRVSLYKRLGGRHHGHGHAMNKNKVCSFWLEGRCSRNPWSFLHLDLQPAPQSHKQYLLAHEDSSVRSKWTWSSPKYNSSKSALNGEAACKDSTQEAQQKVTKIGEVEGVTVVATCIHGLLAVTGIALPSGFDKLFSSSNDKSVRLWDCNTGQCTAVFNLENAIGTLITEGPWVFVGLPNAVKAWNIQADAELTLDGPSGQVYALVVGNDMLFAGTEDGSILAWKSSFETNYPELATLLKGHSRAVISLVVGVNRLYSGSMDKTIRVWDLQTFQCIQTLNGHADAVMSVLCWDSFLLSGSLDSTIKVWAATESGNLEVVYEHNEEHGVLALCGIYDADAKPILLRLCNDNIVRLYDLPTFIERGRIFSKWEVRAIQIGPGGLFFTGDATGQLFVWKLLGETSFRLHENVFV</sequence>
<dbReference type="EMBL" id="CAUOFW020000447">
    <property type="protein sequence ID" value="CAK9134473.1"/>
    <property type="molecule type" value="Genomic_DNA"/>
</dbReference>
<dbReference type="Pfam" id="PF00400">
    <property type="entry name" value="WD40"/>
    <property type="match status" value="3"/>
</dbReference>
<evidence type="ECO:0000256" key="3">
    <source>
        <dbReference type="PROSITE-ProRule" id="PRU00221"/>
    </source>
</evidence>
<dbReference type="PROSITE" id="PS50294">
    <property type="entry name" value="WD_REPEATS_REGION"/>
    <property type="match status" value="1"/>
</dbReference>
<dbReference type="InterPro" id="IPR044715">
    <property type="entry name" value="WDR86-like"/>
</dbReference>
<keyword evidence="1 3" id="KW-0853">WD repeat</keyword>
<dbReference type="PROSITE" id="PS50082">
    <property type="entry name" value="WD_REPEATS_2"/>
    <property type="match status" value="3"/>
</dbReference>
<organism evidence="4 5">
    <name type="scientific">Ilex paraguariensis</name>
    <name type="common">yerba mate</name>
    <dbReference type="NCBI Taxonomy" id="185542"/>
    <lineage>
        <taxon>Eukaryota</taxon>
        <taxon>Viridiplantae</taxon>
        <taxon>Streptophyta</taxon>
        <taxon>Embryophyta</taxon>
        <taxon>Tracheophyta</taxon>
        <taxon>Spermatophyta</taxon>
        <taxon>Magnoliopsida</taxon>
        <taxon>eudicotyledons</taxon>
        <taxon>Gunneridae</taxon>
        <taxon>Pentapetalae</taxon>
        <taxon>asterids</taxon>
        <taxon>campanulids</taxon>
        <taxon>Aquifoliales</taxon>
        <taxon>Aquifoliaceae</taxon>
        <taxon>Ilex</taxon>
    </lineage>
</organism>
<gene>
    <name evidence="4" type="ORF">ILEXP_LOCUS1402</name>
</gene>
<protein>
    <submittedName>
        <fullName evidence="4">Uncharacterized protein</fullName>
    </submittedName>
</protein>
<dbReference type="PANTHER" id="PTHR44489">
    <property type="match status" value="1"/>
</dbReference>
<dbReference type="InterPro" id="IPR001680">
    <property type="entry name" value="WD40_rpt"/>
</dbReference>
<dbReference type="InterPro" id="IPR036322">
    <property type="entry name" value="WD40_repeat_dom_sf"/>
</dbReference>
<proteinExistence type="predicted"/>
<dbReference type="InterPro" id="IPR020472">
    <property type="entry name" value="WD40_PAC1"/>
</dbReference>
<evidence type="ECO:0000313" key="4">
    <source>
        <dbReference type="EMBL" id="CAK9134473.1"/>
    </source>
</evidence>
<keyword evidence="2" id="KW-0677">Repeat</keyword>
<dbReference type="AlphaFoldDB" id="A0ABC8QVW9"/>
<keyword evidence="5" id="KW-1185">Reference proteome</keyword>
<feature type="repeat" description="WD" evidence="3">
    <location>
        <begin position="139"/>
        <end position="161"/>
    </location>
</feature>
<reference evidence="4 5" key="1">
    <citation type="submission" date="2024-02" db="EMBL/GenBank/DDBJ databases">
        <authorList>
            <person name="Vignale AGUSTIN F."/>
            <person name="Sosa J E."/>
            <person name="Modenutti C."/>
        </authorList>
    </citation>
    <scope>NUCLEOTIDE SEQUENCE [LARGE SCALE GENOMIC DNA]</scope>
</reference>